<dbReference type="HOGENOM" id="CLU_1376336_0_0_9"/>
<dbReference type="PANTHER" id="PTHR30085">
    <property type="entry name" value="AMINO ACID ABC TRANSPORTER PERMEASE"/>
    <property type="match status" value="1"/>
</dbReference>
<dbReference type="OrthoDB" id="9774451at2"/>
<dbReference type="SUPFAM" id="SSF53850">
    <property type="entry name" value="Periplasmic binding protein-like II"/>
    <property type="match status" value="1"/>
</dbReference>
<dbReference type="Proteomes" id="UP000012589">
    <property type="component" value="Unassembled WGS sequence"/>
</dbReference>
<feature type="signal peptide" evidence="4">
    <location>
        <begin position="1"/>
        <end position="20"/>
    </location>
</feature>
<proteinExistence type="inferred from homology"/>
<dbReference type="GO" id="GO:0006865">
    <property type="term" value="P:amino acid transport"/>
    <property type="evidence" value="ECO:0007669"/>
    <property type="project" value="TreeGrafter"/>
</dbReference>
<evidence type="ECO:0000256" key="4">
    <source>
        <dbReference type="SAM" id="SignalP"/>
    </source>
</evidence>
<name>N2A932_9FIRM</name>
<dbReference type="InterPro" id="IPR051455">
    <property type="entry name" value="Bact_solute-bind_prot3"/>
</dbReference>
<evidence type="ECO:0000256" key="2">
    <source>
        <dbReference type="ARBA" id="ARBA00022448"/>
    </source>
</evidence>
<dbReference type="AlphaFoldDB" id="N2A932"/>
<keyword evidence="3 4" id="KW-0732">Signal</keyword>
<evidence type="ECO:0000313" key="7">
    <source>
        <dbReference type="Proteomes" id="UP000012589"/>
    </source>
</evidence>
<dbReference type="GO" id="GO:0030288">
    <property type="term" value="C:outer membrane-bounded periplasmic space"/>
    <property type="evidence" value="ECO:0007669"/>
    <property type="project" value="TreeGrafter"/>
</dbReference>
<dbReference type="Gene3D" id="3.40.190.10">
    <property type="entry name" value="Periplasmic binding protein-like II"/>
    <property type="match status" value="2"/>
</dbReference>
<comment type="caution">
    <text evidence="6">The sequence shown here is derived from an EMBL/GenBank/DDBJ whole genome shotgun (WGS) entry which is preliminary data.</text>
</comment>
<accession>N2A932</accession>
<keyword evidence="2" id="KW-0813">Transport</keyword>
<dbReference type="STRING" id="1235802.C823_03040"/>
<keyword evidence="7" id="KW-1185">Reference proteome</keyword>
<dbReference type="PANTHER" id="PTHR30085:SF6">
    <property type="entry name" value="ABC TRANSPORTER GLUTAMINE-BINDING PROTEIN GLNH"/>
    <property type="match status" value="1"/>
</dbReference>
<evidence type="ECO:0000256" key="3">
    <source>
        <dbReference type="ARBA" id="ARBA00022729"/>
    </source>
</evidence>
<feature type="chain" id="PRO_5038629806" description="Solute-binding protein family 3/N-terminal domain-containing protein" evidence="4">
    <location>
        <begin position="21"/>
        <end position="198"/>
    </location>
</feature>
<organism evidence="6 7">
    <name type="scientific">Eubacterium plexicaudatum ASF492</name>
    <dbReference type="NCBI Taxonomy" id="1235802"/>
    <lineage>
        <taxon>Bacteria</taxon>
        <taxon>Bacillati</taxon>
        <taxon>Bacillota</taxon>
        <taxon>Clostridia</taxon>
        <taxon>Eubacteriales</taxon>
        <taxon>Eubacteriaceae</taxon>
        <taxon>Eubacterium</taxon>
    </lineage>
</organism>
<dbReference type="GO" id="GO:0005576">
    <property type="term" value="C:extracellular region"/>
    <property type="evidence" value="ECO:0007669"/>
    <property type="project" value="TreeGrafter"/>
</dbReference>
<dbReference type="InterPro" id="IPR001638">
    <property type="entry name" value="Solute-binding_3/MltF_N"/>
</dbReference>
<dbReference type="PATRIC" id="fig|1235802.3.peg.3217"/>
<dbReference type="Pfam" id="PF00497">
    <property type="entry name" value="SBP_bac_3"/>
    <property type="match status" value="1"/>
</dbReference>
<evidence type="ECO:0000256" key="1">
    <source>
        <dbReference type="ARBA" id="ARBA00010333"/>
    </source>
</evidence>
<dbReference type="eggNOG" id="COG0834">
    <property type="taxonomic scope" value="Bacteria"/>
</dbReference>
<sequence>MRNRIMRMYRVLFCIMPLFAFCLCGCSGQTEQVPDKQEEIVTDENTSEIIEEIRGRGYLLAGCKTDVPDLSFYDAQTDTWSGLEVELAYQTAAKLFEVSVDEAKKQELVHFTGVTVADREEKLEQKEVDCLFATYTITKERKQKFAFSDSYYTDYIGLLVKTSGTDANALGTSDIRSIADLDGKKLVWQKMRRHGKHF</sequence>
<gene>
    <name evidence="6" type="ORF">C823_03040</name>
</gene>
<feature type="domain" description="Solute-binding protein family 3/N-terminal" evidence="5">
    <location>
        <begin position="61"/>
        <end position="163"/>
    </location>
</feature>
<protein>
    <recommendedName>
        <fullName evidence="5">Solute-binding protein family 3/N-terminal domain-containing protein</fullName>
    </recommendedName>
</protein>
<reference evidence="6 7" key="1">
    <citation type="journal article" date="2014" name="Genome Announc.">
        <title>Draft genome sequences of the altered schaedler flora, a defined bacterial community from gnotobiotic mice.</title>
        <authorList>
            <person name="Wannemuehler M.J."/>
            <person name="Overstreet A.M."/>
            <person name="Ward D.V."/>
            <person name="Phillips G.J."/>
        </authorList>
    </citation>
    <scope>NUCLEOTIDE SEQUENCE [LARGE SCALE GENOMIC DNA]</scope>
    <source>
        <strain evidence="6 7">ASF492</strain>
    </source>
</reference>
<evidence type="ECO:0000313" key="6">
    <source>
        <dbReference type="EMBL" id="EMZ24736.1"/>
    </source>
</evidence>
<evidence type="ECO:0000259" key="5">
    <source>
        <dbReference type="Pfam" id="PF00497"/>
    </source>
</evidence>
<dbReference type="EMBL" id="AQFT01000092">
    <property type="protein sequence ID" value="EMZ24736.1"/>
    <property type="molecule type" value="Genomic_DNA"/>
</dbReference>
<comment type="similarity">
    <text evidence="1">Belongs to the bacterial solute-binding protein 3 family.</text>
</comment>